<evidence type="ECO:0000256" key="2">
    <source>
        <dbReference type="PROSITE-ProRule" id="PRU00335"/>
    </source>
</evidence>
<dbReference type="PROSITE" id="PS50977">
    <property type="entry name" value="HTH_TETR_2"/>
    <property type="match status" value="1"/>
</dbReference>
<dbReference type="GO" id="GO:0003677">
    <property type="term" value="F:DNA binding"/>
    <property type="evidence" value="ECO:0007669"/>
    <property type="project" value="UniProtKB-UniRule"/>
</dbReference>
<dbReference type="SUPFAM" id="SSF48498">
    <property type="entry name" value="Tetracyclin repressor-like, C-terminal domain"/>
    <property type="match status" value="1"/>
</dbReference>
<keyword evidence="1 2" id="KW-0238">DNA-binding</keyword>
<dbReference type="InterPro" id="IPR009057">
    <property type="entry name" value="Homeodomain-like_sf"/>
</dbReference>
<dbReference type="InterPro" id="IPR041474">
    <property type="entry name" value="NicS_C"/>
</dbReference>
<dbReference type="InterPro" id="IPR001647">
    <property type="entry name" value="HTH_TetR"/>
</dbReference>
<dbReference type="PANTHER" id="PTHR30328">
    <property type="entry name" value="TRANSCRIPTIONAL REPRESSOR"/>
    <property type="match status" value="1"/>
</dbReference>
<dbReference type="RefSeq" id="WP_167615765.1">
    <property type="nucleotide sequence ID" value="NZ_JAAUVV010000002.1"/>
</dbReference>
<evidence type="ECO:0000259" key="4">
    <source>
        <dbReference type="PROSITE" id="PS50977"/>
    </source>
</evidence>
<gene>
    <name evidence="5" type="ORF">HC138_01945</name>
</gene>
<dbReference type="SUPFAM" id="SSF46689">
    <property type="entry name" value="Homeodomain-like"/>
    <property type="match status" value="1"/>
</dbReference>
<dbReference type="GO" id="GO:0006355">
    <property type="term" value="P:regulation of DNA-templated transcription"/>
    <property type="evidence" value="ECO:0007669"/>
    <property type="project" value="UniProtKB-ARBA"/>
</dbReference>
<feature type="region of interest" description="Disordered" evidence="3">
    <location>
        <begin position="219"/>
        <end position="241"/>
    </location>
</feature>
<protein>
    <submittedName>
        <fullName evidence="5">TetR/AcrR family transcriptional regulator</fullName>
    </submittedName>
</protein>
<comment type="caution">
    <text evidence="5">The sequence shown here is derived from an EMBL/GenBank/DDBJ whole genome shotgun (WGS) entry which is preliminary data.</text>
</comment>
<organism evidence="5 6">
    <name type="scientific">Corynebacterium coyleae</name>
    <dbReference type="NCBI Taxonomy" id="53374"/>
    <lineage>
        <taxon>Bacteria</taxon>
        <taxon>Bacillati</taxon>
        <taxon>Actinomycetota</taxon>
        <taxon>Actinomycetes</taxon>
        <taxon>Mycobacteriales</taxon>
        <taxon>Corynebacteriaceae</taxon>
        <taxon>Corynebacterium</taxon>
    </lineage>
</organism>
<dbReference type="PANTHER" id="PTHR30328:SF54">
    <property type="entry name" value="HTH-TYPE TRANSCRIPTIONAL REPRESSOR SCO4008"/>
    <property type="match status" value="1"/>
</dbReference>
<proteinExistence type="predicted"/>
<evidence type="ECO:0000313" key="5">
    <source>
        <dbReference type="EMBL" id="NJJ03146.1"/>
    </source>
</evidence>
<dbReference type="InterPro" id="IPR050109">
    <property type="entry name" value="HTH-type_TetR-like_transc_reg"/>
</dbReference>
<reference evidence="5 6" key="1">
    <citation type="submission" date="2020-03" db="EMBL/GenBank/DDBJ databases">
        <title>Draft genome sequences of bacterial isolates from the female urobiome.</title>
        <authorList>
            <person name="Miller-Ensminger T."/>
            <person name="Wolfe A.J."/>
            <person name="Putonti C."/>
        </authorList>
    </citation>
    <scope>NUCLEOTIDE SEQUENCE [LARGE SCALE GENOMIC DNA]</scope>
    <source>
        <strain evidence="5 6">UMB8490</strain>
    </source>
</reference>
<dbReference type="Gene3D" id="1.10.357.10">
    <property type="entry name" value="Tetracycline Repressor, domain 2"/>
    <property type="match status" value="1"/>
</dbReference>
<dbReference type="AlphaFoldDB" id="A0AAP6XIY9"/>
<accession>A0AAP6XIY9</accession>
<dbReference type="Pfam" id="PF00440">
    <property type="entry name" value="TetR_N"/>
    <property type="match status" value="1"/>
</dbReference>
<feature type="compositionally biased region" description="Acidic residues" evidence="3">
    <location>
        <begin position="226"/>
        <end position="235"/>
    </location>
</feature>
<evidence type="ECO:0000256" key="1">
    <source>
        <dbReference type="ARBA" id="ARBA00023125"/>
    </source>
</evidence>
<name>A0AAP6XIY9_9CORY</name>
<evidence type="ECO:0000256" key="3">
    <source>
        <dbReference type="SAM" id="MobiDB-lite"/>
    </source>
</evidence>
<dbReference type="Proteomes" id="UP000591626">
    <property type="component" value="Unassembled WGS sequence"/>
</dbReference>
<feature type="DNA-binding region" description="H-T-H motif" evidence="2">
    <location>
        <begin position="35"/>
        <end position="54"/>
    </location>
</feature>
<dbReference type="PRINTS" id="PR00455">
    <property type="entry name" value="HTHTETR"/>
</dbReference>
<feature type="domain" description="HTH tetR-type" evidence="4">
    <location>
        <begin position="12"/>
        <end position="72"/>
    </location>
</feature>
<dbReference type="InterPro" id="IPR036271">
    <property type="entry name" value="Tet_transcr_reg_TetR-rel_C_sf"/>
</dbReference>
<dbReference type="EMBL" id="JAAUVV010000002">
    <property type="protein sequence ID" value="NJJ03146.1"/>
    <property type="molecule type" value="Genomic_DNA"/>
</dbReference>
<sequence>MADTAAPETATSPSPGAVVDAAIVAFAHNGYDDVKLNALARTTGMSKRMIHYHFGNKRGLYLAALKAASARITPPQDIATRSYAAPVEGMRRYIDALYHAFLDHPDGVRLVLRENLDPVAAEEDAAALVSENEVLLHVERLLLAGQDAGAFRPGISAVDLLTLVASLCFFRVGNSLTALSVSDVDFASRRNVDGMRRMVIDTVLTFLTSNIPYSGYESYLEPTPTAEEETADVYSDDGGLV</sequence>
<dbReference type="Pfam" id="PF17938">
    <property type="entry name" value="TetR_C_29"/>
    <property type="match status" value="1"/>
</dbReference>
<evidence type="ECO:0000313" key="6">
    <source>
        <dbReference type="Proteomes" id="UP000591626"/>
    </source>
</evidence>